<dbReference type="AlphaFoldDB" id="A0A098LMP5"/>
<dbReference type="Proteomes" id="UP000030185">
    <property type="component" value="Unassembled WGS sequence"/>
</dbReference>
<dbReference type="EMBL" id="BBLT01000012">
    <property type="protein sequence ID" value="GAL87373.1"/>
    <property type="molecule type" value="Genomic_DNA"/>
</dbReference>
<evidence type="ECO:0000313" key="2">
    <source>
        <dbReference type="Proteomes" id="UP000030185"/>
    </source>
</evidence>
<protein>
    <submittedName>
        <fullName evidence="1">Uncharacterized protein</fullName>
    </submittedName>
</protein>
<reference evidence="1 2" key="1">
    <citation type="submission" date="2014-09" db="EMBL/GenBank/DDBJ databases">
        <title>Sporocytophaga myxococcoides PG-01 genome sequencing.</title>
        <authorList>
            <person name="Liu L."/>
            <person name="Gao P.J."/>
            <person name="Chen G.J."/>
            <person name="Wang L.S."/>
        </authorList>
    </citation>
    <scope>NUCLEOTIDE SEQUENCE [LARGE SCALE GENOMIC DNA]</scope>
    <source>
        <strain evidence="1 2">PG-01</strain>
    </source>
</reference>
<keyword evidence="2" id="KW-1185">Reference proteome</keyword>
<sequence>MFIGVILFSRIVIAQTNTYSSPEPIQNTVPSKMNQETANPFKGFGTPWKNSRALNIDNYYSPKIQGATEVGNVMLLRGVITNRRHMVRATLPFVSVATPAGYKSGIGNFNIFDIIRLTNDSARVHFGIGPLVSIPSATSSALGVNLWQFGGSALIAHIAPSGVIVGGLATYRTSVFGNDAGQNNGGYLTFQPALLLSIANGLYGRSMGATCIFDFNNKKTLIPLGIGIGQIFKAGNAIVNIFIEPAFSVYSEGENLPAYQILMGIYFFWLKDRKQANVLVD</sequence>
<comment type="caution">
    <text evidence="1">The sequence shown here is derived from an EMBL/GenBank/DDBJ whole genome shotgun (WGS) entry which is preliminary data.</text>
</comment>
<organism evidence="1 2">
    <name type="scientific">Sporocytophaga myxococcoides</name>
    <dbReference type="NCBI Taxonomy" id="153721"/>
    <lineage>
        <taxon>Bacteria</taxon>
        <taxon>Pseudomonadati</taxon>
        <taxon>Bacteroidota</taxon>
        <taxon>Cytophagia</taxon>
        <taxon>Cytophagales</taxon>
        <taxon>Cytophagaceae</taxon>
        <taxon>Sporocytophaga</taxon>
    </lineage>
</organism>
<gene>
    <name evidence="1" type="ORF">MYP_4603</name>
</gene>
<dbReference type="eggNOG" id="COG3637">
    <property type="taxonomic scope" value="Bacteria"/>
</dbReference>
<name>A0A098LMP5_9BACT</name>
<dbReference type="STRING" id="153721.MYP_4603"/>
<evidence type="ECO:0000313" key="1">
    <source>
        <dbReference type="EMBL" id="GAL87373.1"/>
    </source>
</evidence>
<accession>A0A098LMP5</accession>
<proteinExistence type="predicted"/>